<dbReference type="RefSeq" id="WP_146957470.1">
    <property type="nucleotide sequence ID" value="NZ_CP042467.1"/>
</dbReference>
<accession>A0A5B8XRI3</accession>
<protein>
    <submittedName>
        <fullName evidence="5">Insulinase family protein</fullName>
    </submittedName>
</protein>
<dbReference type="Pfam" id="PF00675">
    <property type="entry name" value="Peptidase_M16"/>
    <property type="match status" value="1"/>
</dbReference>
<proteinExistence type="inferred from homology"/>
<dbReference type="KEGG" id="bbae:FRD01_02865"/>
<dbReference type="SUPFAM" id="SSF63411">
    <property type="entry name" value="LuxS/MPP-like metallohydrolase"/>
    <property type="match status" value="2"/>
</dbReference>
<dbReference type="PANTHER" id="PTHR11851">
    <property type="entry name" value="METALLOPROTEASE"/>
    <property type="match status" value="1"/>
</dbReference>
<feature type="domain" description="Peptidase M16 N-terminal" evidence="3">
    <location>
        <begin position="36"/>
        <end position="173"/>
    </location>
</feature>
<keyword evidence="6" id="KW-1185">Reference proteome</keyword>
<dbReference type="EMBL" id="CP042467">
    <property type="protein sequence ID" value="QED26216.1"/>
    <property type="molecule type" value="Genomic_DNA"/>
</dbReference>
<dbReference type="GO" id="GO:0046872">
    <property type="term" value="F:metal ion binding"/>
    <property type="evidence" value="ECO:0007669"/>
    <property type="project" value="InterPro"/>
</dbReference>
<dbReference type="PANTHER" id="PTHR11851:SF49">
    <property type="entry name" value="MITOCHONDRIAL-PROCESSING PEPTIDASE SUBUNIT ALPHA"/>
    <property type="match status" value="1"/>
</dbReference>
<keyword evidence="2" id="KW-0732">Signal</keyword>
<sequence>MKFLSYLVISLALFWSNTGFGQDIQKRTLRNGLDVVVIPSSVVPVATIEITVKNGAFTEPPEFNGLSHLYEHMFFKGNALIPNQEAYLKRIRELGIVFNGTTSTERVNYFFTLPSDKVLDGLEFMRAAITSPRFDEAEFQKEKQVVLGEVDRNESNPYYWLSRAINEKLWYAHPTRKDPLGDRQSIIDATTAQMRQMKDTYYVPNNAVLMITGDVQAEQAFKMAEDVFSSWTRGRDPFARNPVPAHPPLKKSEAVLVVKDVQMPSVSFNWHGPSVDADPKATFAADVLSYIIAQPSSQFQKNLVDSGITLNSYLSYYTQRYTGPISLSAQVQPDKLEDAIQFLLRETEKFSSPEYYTDEQLESAKTLLVIDDLYGREQMSSFTHTVSFWWATAGLDYYLNYLDGLRSVTRDDINRYVAMYIRNRPWVLGVIASQAVVDAKQVNETKLLNLGESAISK</sequence>
<comment type="similarity">
    <text evidence="1">Belongs to the peptidase M16 family.</text>
</comment>
<dbReference type="Pfam" id="PF05193">
    <property type="entry name" value="Peptidase_M16_C"/>
    <property type="match status" value="1"/>
</dbReference>
<reference evidence="5 6" key="1">
    <citation type="submission" date="2019-08" db="EMBL/GenBank/DDBJ databases">
        <authorList>
            <person name="Liang Q."/>
        </authorList>
    </citation>
    <scope>NUCLEOTIDE SEQUENCE [LARGE SCALE GENOMIC DNA]</scope>
    <source>
        <strain evidence="5 6">V1718</strain>
    </source>
</reference>
<organism evidence="5 6">
    <name type="scientific">Microvenator marinus</name>
    <dbReference type="NCBI Taxonomy" id="2600177"/>
    <lineage>
        <taxon>Bacteria</taxon>
        <taxon>Deltaproteobacteria</taxon>
        <taxon>Bradymonadales</taxon>
        <taxon>Microvenatoraceae</taxon>
        <taxon>Microvenator</taxon>
    </lineage>
</organism>
<dbReference type="Gene3D" id="3.30.830.10">
    <property type="entry name" value="Metalloenzyme, LuxS/M16 peptidase-like"/>
    <property type="match status" value="2"/>
</dbReference>
<feature type="signal peptide" evidence="2">
    <location>
        <begin position="1"/>
        <end position="21"/>
    </location>
</feature>
<dbReference type="InterPro" id="IPR011765">
    <property type="entry name" value="Pept_M16_N"/>
</dbReference>
<feature type="chain" id="PRO_5022936641" evidence="2">
    <location>
        <begin position="22"/>
        <end position="457"/>
    </location>
</feature>
<dbReference type="InterPro" id="IPR007863">
    <property type="entry name" value="Peptidase_M16_C"/>
</dbReference>
<evidence type="ECO:0000259" key="4">
    <source>
        <dbReference type="Pfam" id="PF05193"/>
    </source>
</evidence>
<dbReference type="InterPro" id="IPR050361">
    <property type="entry name" value="MPP/UQCRC_Complex"/>
</dbReference>
<dbReference type="InterPro" id="IPR011249">
    <property type="entry name" value="Metalloenz_LuxS/M16"/>
</dbReference>
<dbReference type="OrthoDB" id="9811314at2"/>
<dbReference type="Proteomes" id="UP000321595">
    <property type="component" value="Chromosome"/>
</dbReference>
<evidence type="ECO:0000256" key="2">
    <source>
        <dbReference type="SAM" id="SignalP"/>
    </source>
</evidence>
<evidence type="ECO:0000259" key="3">
    <source>
        <dbReference type="Pfam" id="PF00675"/>
    </source>
</evidence>
<evidence type="ECO:0000313" key="5">
    <source>
        <dbReference type="EMBL" id="QED26216.1"/>
    </source>
</evidence>
<dbReference type="AlphaFoldDB" id="A0A5B8XRI3"/>
<evidence type="ECO:0000313" key="6">
    <source>
        <dbReference type="Proteomes" id="UP000321595"/>
    </source>
</evidence>
<feature type="domain" description="Peptidase M16 C-terminal" evidence="4">
    <location>
        <begin position="190"/>
        <end position="367"/>
    </location>
</feature>
<gene>
    <name evidence="5" type="ORF">FRD01_02865</name>
</gene>
<evidence type="ECO:0000256" key="1">
    <source>
        <dbReference type="ARBA" id="ARBA00007261"/>
    </source>
</evidence>
<name>A0A5B8XRI3_9DELT</name>